<protein>
    <submittedName>
        <fullName evidence="1">Uncharacterized protein</fullName>
    </submittedName>
</protein>
<keyword evidence="2" id="KW-1185">Reference proteome</keyword>
<dbReference type="RefSeq" id="XP_012186195.1">
    <property type="nucleotide sequence ID" value="XM_012330805.1"/>
</dbReference>
<dbReference type="InterPro" id="IPR036249">
    <property type="entry name" value="Thioredoxin-like_sf"/>
</dbReference>
<dbReference type="eggNOG" id="ENOG502R2IC">
    <property type="taxonomic scope" value="Eukaryota"/>
</dbReference>
<dbReference type="AlphaFoldDB" id="R9NVR7"/>
<dbReference type="SUPFAM" id="SSF52833">
    <property type="entry name" value="Thioredoxin-like"/>
    <property type="match status" value="1"/>
</dbReference>
<accession>R9NVR7</accession>
<dbReference type="EMBL" id="DF238767">
    <property type="protein sequence ID" value="GAC92608.1"/>
    <property type="molecule type" value="Genomic_DNA"/>
</dbReference>
<dbReference type="HOGENOM" id="CLU_950378_0_0_1"/>
<dbReference type="GeneID" id="24105474"/>
<proteinExistence type="predicted"/>
<dbReference type="Proteomes" id="UP000014071">
    <property type="component" value="Unassembled WGS sequence"/>
</dbReference>
<dbReference type="OrthoDB" id="1930760at2759"/>
<sequence>MTRCRLRDGHADETLAPLRATIDDQKIDTMSKPELLLQVVTDVICPWCFVGSRRLKAFLESDDYKKQIAPHVQLLLKIEPYILDPRLPATSFDTPDKFYDAIERTAYEKNAPPTKKFYYSSKFGSNLDAFDAKISTAGEELGMPRFDWTSEGKVGATWNAHRLVLKASQLDEQSQGKAGEDDVTAALQSSQVRLMDRLYQDFHSKSKDMSDNKYLAGIAKEFDLFDSEDAAQKWLESDDLEYELGHKLQQADMNGVQSIPFYIVNDGADHMSETGSHDSFLKMMQMAVAPYVR</sequence>
<dbReference type="PANTHER" id="PTHR13887:SF41">
    <property type="entry name" value="THIOREDOXIN SUPERFAMILY PROTEIN"/>
    <property type="match status" value="1"/>
</dbReference>
<name>R9NVR7_PSEHS</name>
<organism evidence="1 2">
    <name type="scientific">Pseudozyma hubeiensis (strain SY62)</name>
    <name type="common">Yeast</name>
    <dbReference type="NCBI Taxonomy" id="1305764"/>
    <lineage>
        <taxon>Eukaryota</taxon>
        <taxon>Fungi</taxon>
        <taxon>Dikarya</taxon>
        <taxon>Basidiomycota</taxon>
        <taxon>Ustilaginomycotina</taxon>
        <taxon>Ustilaginomycetes</taxon>
        <taxon>Ustilaginales</taxon>
        <taxon>Ustilaginaceae</taxon>
        <taxon>Pseudozyma</taxon>
    </lineage>
</organism>
<evidence type="ECO:0000313" key="1">
    <source>
        <dbReference type="EMBL" id="GAC92608.1"/>
    </source>
</evidence>
<reference evidence="2" key="1">
    <citation type="journal article" date="2013" name="Genome Announc.">
        <title>Draft genome sequence of the basidiomycetous yeast-like fungus Pseudozyma hubeiensis SY62, which produces an abundant amount of the biosurfactant mannosylerythritol lipids.</title>
        <authorList>
            <person name="Konishi M."/>
            <person name="Hatada Y."/>
            <person name="Horiuchi J."/>
        </authorList>
    </citation>
    <scope>NUCLEOTIDE SEQUENCE [LARGE SCALE GENOMIC DNA]</scope>
    <source>
        <strain evidence="2">SY62</strain>
    </source>
</reference>
<dbReference type="PANTHER" id="PTHR13887">
    <property type="entry name" value="GLUTATHIONE S-TRANSFERASE KAPPA"/>
    <property type="match status" value="1"/>
</dbReference>
<evidence type="ECO:0000313" key="2">
    <source>
        <dbReference type="Proteomes" id="UP000014071"/>
    </source>
</evidence>
<dbReference type="Gene3D" id="3.40.30.10">
    <property type="entry name" value="Glutaredoxin"/>
    <property type="match status" value="1"/>
</dbReference>
<gene>
    <name evidence="1" type="ORF">PHSY_000162</name>
</gene>